<dbReference type="SUPFAM" id="SSF56300">
    <property type="entry name" value="Metallo-dependent phosphatases"/>
    <property type="match status" value="1"/>
</dbReference>
<accession>A0ABD5X9E3</accession>
<dbReference type="PANTHER" id="PTHR11124">
    <property type="entry name" value="VACUOLAR SORTING PROTEIN VPS29"/>
    <property type="match status" value="1"/>
</dbReference>
<dbReference type="InterPro" id="IPR000979">
    <property type="entry name" value="Phosphodiesterase_MJ0936/Vps29"/>
</dbReference>
<organism evidence="6 7">
    <name type="scientific">Halovenus rubra</name>
    <dbReference type="NCBI Taxonomy" id="869890"/>
    <lineage>
        <taxon>Archaea</taxon>
        <taxon>Methanobacteriati</taxon>
        <taxon>Methanobacteriota</taxon>
        <taxon>Stenosarchaea group</taxon>
        <taxon>Halobacteria</taxon>
        <taxon>Halobacteriales</taxon>
        <taxon>Haloarculaceae</taxon>
        <taxon>Halovenus</taxon>
    </lineage>
</organism>
<proteinExistence type="inferred from homology"/>
<evidence type="ECO:0000256" key="2">
    <source>
        <dbReference type="ARBA" id="ARBA00022723"/>
    </source>
</evidence>
<keyword evidence="3" id="KW-0378">Hydrolase</keyword>
<sequence>MLALLSDTHSHEDIELTDSVAETLSSASIVAHAGDLTTQTVLNQFEERAERFVAVSGNSDNATVTERLPDWKTFTYEGYRFLVTHGHHHNSTSLSLLARQEEADVVVVGHTHRAELRDKEDLLVINPGSHADPRGREATMATVTHTGVGLCAQIQTIEGQPRERVNL</sequence>
<dbReference type="AlphaFoldDB" id="A0ABD5X9E3"/>
<dbReference type="InterPro" id="IPR029052">
    <property type="entry name" value="Metallo-depent_PP-like"/>
</dbReference>
<name>A0ABD5X9E3_9EURY</name>
<evidence type="ECO:0000256" key="1">
    <source>
        <dbReference type="ARBA" id="ARBA00008950"/>
    </source>
</evidence>
<gene>
    <name evidence="6" type="ORF">ACFQJ7_05875</name>
</gene>
<dbReference type="EC" id="3.1.4.-" evidence="4"/>
<comment type="cofactor">
    <cofactor evidence="4">
        <name>a divalent metal cation</name>
        <dbReference type="ChEBI" id="CHEBI:60240"/>
    </cofactor>
</comment>
<dbReference type="GO" id="GO:0016787">
    <property type="term" value="F:hydrolase activity"/>
    <property type="evidence" value="ECO:0007669"/>
    <property type="project" value="UniProtKB-UniRule"/>
</dbReference>
<dbReference type="InterPro" id="IPR024654">
    <property type="entry name" value="Calcineurin-like_PHP_lpxH"/>
</dbReference>
<dbReference type="InterPro" id="IPR041802">
    <property type="entry name" value="MPP_YfcE"/>
</dbReference>
<evidence type="ECO:0000256" key="4">
    <source>
        <dbReference type="RuleBase" id="RU362039"/>
    </source>
</evidence>
<dbReference type="Pfam" id="PF12850">
    <property type="entry name" value="Metallophos_2"/>
    <property type="match status" value="1"/>
</dbReference>
<dbReference type="Proteomes" id="UP001596414">
    <property type="component" value="Unassembled WGS sequence"/>
</dbReference>
<comment type="similarity">
    <text evidence="1 4">Belongs to the metallophosphoesterase superfamily. YfcE family.</text>
</comment>
<keyword evidence="2 4" id="KW-0479">Metal-binding</keyword>
<evidence type="ECO:0000259" key="5">
    <source>
        <dbReference type="Pfam" id="PF12850"/>
    </source>
</evidence>
<feature type="domain" description="Calcineurin-like phosphoesterase" evidence="5">
    <location>
        <begin position="2"/>
        <end position="144"/>
    </location>
</feature>
<dbReference type="EMBL" id="JBHSZQ010000007">
    <property type="protein sequence ID" value="MFC7125568.1"/>
    <property type="molecule type" value="Genomic_DNA"/>
</dbReference>
<reference evidence="6 7" key="1">
    <citation type="journal article" date="2014" name="Int. J. Syst. Evol. Microbiol.">
        <title>Complete genome sequence of Corynebacterium casei LMG S-19264T (=DSM 44701T), isolated from a smear-ripened cheese.</title>
        <authorList>
            <consortium name="US DOE Joint Genome Institute (JGI-PGF)"/>
            <person name="Walter F."/>
            <person name="Albersmeier A."/>
            <person name="Kalinowski J."/>
            <person name="Ruckert C."/>
        </authorList>
    </citation>
    <scope>NUCLEOTIDE SEQUENCE [LARGE SCALE GENOMIC DNA]</scope>
    <source>
        <strain evidence="6 7">CGMCC 4.7215</strain>
    </source>
</reference>
<dbReference type="NCBIfam" id="TIGR00040">
    <property type="entry name" value="yfcE"/>
    <property type="match status" value="1"/>
</dbReference>
<dbReference type="RefSeq" id="WP_267638564.1">
    <property type="nucleotide sequence ID" value="NZ_JAODIY010000016.1"/>
</dbReference>
<dbReference type="GO" id="GO:0046872">
    <property type="term" value="F:metal ion binding"/>
    <property type="evidence" value="ECO:0007669"/>
    <property type="project" value="UniProtKB-KW"/>
</dbReference>
<dbReference type="Gene3D" id="3.60.21.10">
    <property type="match status" value="1"/>
</dbReference>
<dbReference type="PROSITE" id="PS01269">
    <property type="entry name" value="UPF0025"/>
    <property type="match status" value="1"/>
</dbReference>
<evidence type="ECO:0000256" key="3">
    <source>
        <dbReference type="ARBA" id="ARBA00022801"/>
    </source>
</evidence>
<protein>
    <recommendedName>
        <fullName evidence="4">Phosphoesterase</fullName>
        <ecNumber evidence="4">3.1.4.-</ecNumber>
    </recommendedName>
</protein>
<dbReference type="CDD" id="cd00841">
    <property type="entry name" value="MPP_YfcE"/>
    <property type="match status" value="1"/>
</dbReference>
<evidence type="ECO:0000313" key="7">
    <source>
        <dbReference type="Proteomes" id="UP001596414"/>
    </source>
</evidence>
<dbReference type="InterPro" id="IPR020935">
    <property type="entry name" value="PdiEstase_YfcE_CS"/>
</dbReference>
<comment type="caution">
    <text evidence="6">The sequence shown here is derived from an EMBL/GenBank/DDBJ whole genome shotgun (WGS) entry which is preliminary data.</text>
</comment>
<evidence type="ECO:0000313" key="6">
    <source>
        <dbReference type="EMBL" id="MFC7125568.1"/>
    </source>
</evidence>